<evidence type="ECO:0000313" key="12">
    <source>
        <dbReference type="EMBL" id="KAG5269239.1"/>
    </source>
</evidence>
<keyword evidence="3 9" id="KW-0812">Transmembrane</keyword>
<feature type="transmembrane region" description="Helical" evidence="10">
    <location>
        <begin position="55"/>
        <end position="76"/>
    </location>
</feature>
<dbReference type="Proteomes" id="UP000823561">
    <property type="component" value="Chromosome 15"/>
</dbReference>
<dbReference type="EMBL" id="JADWDJ010000015">
    <property type="protein sequence ID" value="KAG5269239.1"/>
    <property type="molecule type" value="Genomic_DNA"/>
</dbReference>
<comment type="similarity">
    <text evidence="9">Belongs to the G-protein coupled receptor 1 family.</text>
</comment>
<feature type="transmembrane region" description="Helical" evidence="10">
    <location>
        <begin position="211"/>
        <end position="237"/>
    </location>
</feature>
<dbReference type="InterPro" id="IPR017452">
    <property type="entry name" value="GPCR_Rhodpsn_7TM"/>
</dbReference>
<keyword evidence="2" id="KW-1003">Cell membrane</keyword>
<dbReference type="AlphaFoldDB" id="A0AAV6G289"/>
<feature type="transmembrane region" description="Helical" evidence="10">
    <location>
        <begin position="258"/>
        <end position="280"/>
    </location>
</feature>
<dbReference type="PANTHER" id="PTHR24233:SF3">
    <property type="entry name" value="P2Y PURINOCEPTOR 14"/>
    <property type="match status" value="1"/>
</dbReference>
<keyword evidence="6 10" id="KW-0472">Membrane</keyword>
<name>A0AAV6G289_9TELE</name>
<evidence type="ECO:0000313" key="13">
    <source>
        <dbReference type="Proteomes" id="UP000823561"/>
    </source>
</evidence>
<evidence type="ECO:0000256" key="7">
    <source>
        <dbReference type="ARBA" id="ARBA00023170"/>
    </source>
</evidence>
<dbReference type="GO" id="GO:0045028">
    <property type="term" value="F:G protein-coupled purinergic nucleotide receptor activity"/>
    <property type="evidence" value="ECO:0007669"/>
    <property type="project" value="TreeGrafter"/>
</dbReference>
<feature type="transmembrane region" description="Helical" evidence="10">
    <location>
        <begin position="300"/>
        <end position="319"/>
    </location>
</feature>
<dbReference type="PRINTS" id="PR01157">
    <property type="entry name" value="P2YPURNOCPTR"/>
</dbReference>
<evidence type="ECO:0000256" key="6">
    <source>
        <dbReference type="ARBA" id="ARBA00023136"/>
    </source>
</evidence>
<sequence>MDITNNTSLRGNQTDLNSVFTRQVLPVLYLVICVVGLVLNGLAAWIFFRMSSSSALIVYLKNMVVADVLMLLTFPWRIAGEAGLGGRLLKELTCRYTAVIFYLSMYAGIVFMGLISLERYVKIVHSSSSTSCSSSSSLPSAGSLCSSSTSCSSLLRHVRCARALSFLAWLLLLLCMLPNSFLSNQQLPASSQWSCMKLKSELGKEWHRMSIMLSMGIFWAMLLLLAFCYASIALRVYRSYRRLGRGGNQQVRRKSNRSILSILAVFFICFVPYHVCRVPYTLSQNRDASPYVLFQAKEAMLFLASFNVCLDPVIYFLMCRTFRESLLQRLPCCTRPTHEPARRGSFSNGISISNL</sequence>
<gene>
    <name evidence="12" type="ORF">AALO_G00199820</name>
</gene>
<dbReference type="SUPFAM" id="SSF81321">
    <property type="entry name" value="Family A G protein-coupled receptor-like"/>
    <property type="match status" value="1"/>
</dbReference>
<evidence type="ECO:0000256" key="10">
    <source>
        <dbReference type="SAM" id="Phobius"/>
    </source>
</evidence>
<reference evidence="12" key="1">
    <citation type="submission" date="2020-10" db="EMBL/GenBank/DDBJ databases">
        <title>Chromosome-scale genome assembly of the Allis shad, Alosa alosa.</title>
        <authorList>
            <person name="Margot Z."/>
            <person name="Christophe K."/>
            <person name="Cabau C."/>
            <person name="Louis A."/>
            <person name="Berthelot C."/>
            <person name="Parey E."/>
            <person name="Roest Crollius H."/>
            <person name="Montfort J."/>
            <person name="Robinson-Rechavi M."/>
            <person name="Bucao C."/>
            <person name="Bouchez O."/>
            <person name="Gislard M."/>
            <person name="Lluch J."/>
            <person name="Milhes M."/>
            <person name="Lampietro C."/>
            <person name="Lopez Roques C."/>
            <person name="Donnadieu C."/>
            <person name="Braasch I."/>
            <person name="Desvignes T."/>
            <person name="Postlethwait J."/>
            <person name="Bobe J."/>
            <person name="Guiguen Y."/>
        </authorList>
    </citation>
    <scope>NUCLEOTIDE SEQUENCE</scope>
    <source>
        <strain evidence="12">M-15738</strain>
        <tissue evidence="12">Blood</tissue>
    </source>
</reference>
<feature type="transmembrane region" description="Helical" evidence="10">
    <location>
        <begin position="163"/>
        <end position="182"/>
    </location>
</feature>
<feature type="transmembrane region" description="Helical" evidence="10">
    <location>
        <begin position="27"/>
        <end position="48"/>
    </location>
</feature>
<keyword evidence="13" id="KW-1185">Reference proteome</keyword>
<proteinExistence type="inferred from homology"/>
<evidence type="ECO:0000256" key="5">
    <source>
        <dbReference type="ARBA" id="ARBA00023040"/>
    </source>
</evidence>
<dbReference type="InterPro" id="IPR000276">
    <property type="entry name" value="GPCR_Rhodpsn"/>
</dbReference>
<keyword evidence="7 9" id="KW-0675">Receptor</keyword>
<feature type="transmembrane region" description="Helical" evidence="10">
    <location>
        <begin position="96"/>
        <end position="117"/>
    </location>
</feature>
<evidence type="ECO:0000256" key="3">
    <source>
        <dbReference type="ARBA" id="ARBA00022692"/>
    </source>
</evidence>
<dbReference type="Gene3D" id="1.20.1070.10">
    <property type="entry name" value="Rhodopsin 7-helix transmembrane proteins"/>
    <property type="match status" value="1"/>
</dbReference>
<dbReference type="PROSITE" id="PS50262">
    <property type="entry name" value="G_PROTEIN_RECEP_F1_2"/>
    <property type="match status" value="1"/>
</dbReference>
<keyword evidence="4 10" id="KW-1133">Transmembrane helix</keyword>
<comment type="subcellular location">
    <subcellularLocation>
        <location evidence="1">Cell membrane</location>
        <topology evidence="1">Multi-pass membrane protein</topology>
    </subcellularLocation>
</comment>
<protein>
    <recommendedName>
        <fullName evidence="11">G-protein coupled receptors family 1 profile domain-containing protein</fullName>
    </recommendedName>
</protein>
<accession>A0AAV6G289</accession>
<dbReference type="PANTHER" id="PTHR24233">
    <property type="entry name" value="P2Y PURINOCEPTOR-RELATED G-PROTEIN COUPLED RECEPTOR"/>
    <property type="match status" value="1"/>
</dbReference>
<dbReference type="PROSITE" id="PS00237">
    <property type="entry name" value="G_PROTEIN_RECEP_F1_1"/>
    <property type="match status" value="1"/>
</dbReference>
<evidence type="ECO:0000259" key="11">
    <source>
        <dbReference type="PROSITE" id="PS50262"/>
    </source>
</evidence>
<dbReference type="PRINTS" id="PR00237">
    <property type="entry name" value="GPCRRHODOPSN"/>
</dbReference>
<dbReference type="GO" id="GO:0005886">
    <property type="term" value="C:plasma membrane"/>
    <property type="evidence" value="ECO:0007669"/>
    <property type="project" value="UniProtKB-SubCell"/>
</dbReference>
<evidence type="ECO:0000256" key="9">
    <source>
        <dbReference type="RuleBase" id="RU000688"/>
    </source>
</evidence>
<dbReference type="Pfam" id="PF00001">
    <property type="entry name" value="7tm_1"/>
    <property type="match status" value="2"/>
</dbReference>
<organism evidence="12 13">
    <name type="scientific">Alosa alosa</name>
    <name type="common">allis shad</name>
    <dbReference type="NCBI Taxonomy" id="278164"/>
    <lineage>
        <taxon>Eukaryota</taxon>
        <taxon>Metazoa</taxon>
        <taxon>Chordata</taxon>
        <taxon>Craniata</taxon>
        <taxon>Vertebrata</taxon>
        <taxon>Euteleostomi</taxon>
        <taxon>Actinopterygii</taxon>
        <taxon>Neopterygii</taxon>
        <taxon>Teleostei</taxon>
        <taxon>Clupei</taxon>
        <taxon>Clupeiformes</taxon>
        <taxon>Clupeoidei</taxon>
        <taxon>Clupeidae</taxon>
        <taxon>Alosa</taxon>
    </lineage>
</organism>
<evidence type="ECO:0000256" key="2">
    <source>
        <dbReference type="ARBA" id="ARBA00022475"/>
    </source>
</evidence>
<keyword evidence="8 9" id="KW-0807">Transducer</keyword>
<evidence type="ECO:0000256" key="8">
    <source>
        <dbReference type="ARBA" id="ARBA00023224"/>
    </source>
</evidence>
<feature type="domain" description="G-protein coupled receptors family 1 profile" evidence="11">
    <location>
        <begin position="39"/>
        <end position="315"/>
    </location>
</feature>
<evidence type="ECO:0000256" key="4">
    <source>
        <dbReference type="ARBA" id="ARBA00022989"/>
    </source>
</evidence>
<evidence type="ECO:0000256" key="1">
    <source>
        <dbReference type="ARBA" id="ARBA00004651"/>
    </source>
</evidence>
<keyword evidence="5 9" id="KW-0297">G-protein coupled receptor</keyword>
<comment type="caution">
    <text evidence="12">The sequence shown here is derived from an EMBL/GenBank/DDBJ whole genome shotgun (WGS) entry which is preliminary data.</text>
</comment>